<gene>
    <name evidence="16" type="primary">motA</name>
</gene>
<feature type="transmembrane region" description="Helical" evidence="13">
    <location>
        <begin position="35"/>
        <end position="52"/>
    </location>
</feature>
<evidence type="ECO:0000256" key="2">
    <source>
        <dbReference type="ARBA" id="ARBA00008038"/>
    </source>
</evidence>
<accession>A0A0A7RF03</accession>
<evidence type="ECO:0000259" key="15">
    <source>
        <dbReference type="Pfam" id="PF20560"/>
    </source>
</evidence>
<dbReference type="GO" id="GO:1902600">
    <property type="term" value="P:proton transmembrane transport"/>
    <property type="evidence" value="ECO:0007669"/>
    <property type="project" value="UniProtKB-KW"/>
</dbReference>
<feature type="transmembrane region" description="Helical" evidence="13">
    <location>
        <begin position="155"/>
        <end position="172"/>
    </location>
</feature>
<evidence type="ECO:0000256" key="7">
    <source>
        <dbReference type="ARBA" id="ARBA00022779"/>
    </source>
</evidence>
<evidence type="ECO:0000313" key="16">
    <source>
        <dbReference type="EMBL" id="AJA33775.1"/>
    </source>
</evidence>
<dbReference type="Pfam" id="PF01618">
    <property type="entry name" value="MotA_ExbB"/>
    <property type="match status" value="1"/>
</dbReference>
<dbReference type="GO" id="GO:0006935">
    <property type="term" value="P:chemotaxis"/>
    <property type="evidence" value="ECO:0007669"/>
    <property type="project" value="UniProtKB-KW"/>
</dbReference>
<dbReference type="InterPro" id="IPR002898">
    <property type="entry name" value="MotA_ExbB_proton_chnl"/>
</dbReference>
<keyword evidence="5" id="KW-0145">Chemotaxis</keyword>
<evidence type="ECO:0000256" key="10">
    <source>
        <dbReference type="ARBA" id="ARBA00023065"/>
    </source>
</evidence>
<feature type="compositionally biased region" description="Acidic residues" evidence="12">
    <location>
        <begin position="252"/>
        <end position="262"/>
    </location>
</feature>
<dbReference type="PANTHER" id="PTHR30433">
    <property type="entry name" value="CHEMOTAXIS PROTEIN MOTA"/>
    <property type="match status" value="1"/>
</dbReference>
<sequence length="262" mass="28248">MDLFLFIGIFLGIGAIVVGMVAKGASIAVLVNPEAVIIIFVGIIAAIVNSYPSKELKRIPKILGVLVKNQHYDYAEIIQEIVTMSNLARRNGLLALEDPVQKLENPFLRNGLEMVVDGIEPEQIREIMENEIDGIQERHHVGAGIFKTAGSTSPTLGVLGAVIGLIGALGNLNNVDALGHSISSAFVATLFGIFFGYVILIPFSSRLTVKSEQEMQALTIILEGVMAIQAGQSSKSIEKKLSSMLDPSDRSSDDDENDKEDE</sequence>
<feature type="domain" description="Motility protein A N-terminal" evidence="15">
    <location>
        <begin position="6"/>
        <end position="89"/>
    </location>
</feature>
<keyword evidence="9 13" id="KW-1133">Transmembrane helix</keyword>
<keyword evidence="6 13" id="KW-0812">Transmembrane</keyword>
<dbReference type="Pfam" id="PF20560">
    <property type="entry name" value="MotA_N"/>
    <property type="match status" value="1"/>
</dbReference>
<dbReference type="InterPro" id="IPR047055">
    <property type="entry name" value="MotA-like"/>
</dbReference>
<feature type="region of interest" description="Disordered" evidence="12">
    <location>
        <begin position="238"/>
        <end position="262"/>
    </location>
</feature>
<evidence type="ECO:0000256" key="5">
    <source>
        <dbReference type="ARBA" id="ARBA00022500"/>
    </source>
</evidence>
<evidence type="ECO:0000256" key="8">
    <source>
        <dbReference type="ARBA" id="ARBA00022781"/>
    </source>
</evidence>
<evidence type="ECO:0000256" key="13">
    <source>
        <dbReference type="SAM" id="Phobius"/>
    </source>
</evidence>
<keyword evidence="8" id="KW-0375">Hydrogen ion transport</keyword>
<dbReference type="PROSITE" id="PS01307">
    <property type="entry name" value="MOTA"/>
    <property type="match status" value="1"/>
</dbReference>
<evidence type="ECO:0000259" key="14">
    <source>
        <dbReference type="Pfam" id="PF01618"/>
    </source>
</evidence>
<proteinExistence type="inferred from homology"/>
<evidence type="ECO:0000256" key="9">
    <source>
        <dbReference type="ARBA" id="ARBA00022989"/>
    </source>
</evidence>
<organism evidence="16">
    <name type="scientific">Liquorilactobacillus aquaticus</name>
    <dbReference type="NCBI Taxonomy" id="392566"/>
    <lineage>
        <taxon>Bacteria</taxon>
        <taxon>Bacillati</taxon>
        <taxon>Bacillota</taxon>
        <taxon>Bacilli</taxon>
        <taxon>Lactobacillales</taxon>
        <taxon>Lactobacillaceae</taxon>
        <taxon>Liquorilactobacillus</taxon>
    </lineage>
</organism>
<dbReference type="InterPro" id="IPR046786">
    <property type="entry name" value="MotA_N"/>
</dbReference>
<evidence type="ECO:0000256" key="3">
    <source>
        <dbReference type="ARBA" id="ARBA00022448"/>
    </source>
</evidence>
<keyword evidence="11 13" id="KW-0472">Membrane</keyword>
<comment type="similarity">
    <text evidence="2">Belongs to the MotA family.</text>
</comment>
<keyword evidence="3" id="KW-0813">Transport</keyword>
<protein>
    <submittedName>
        <fullName evidence="16">Chemotaxis protein MotA</fullName>
    </submittedName>
</protein>
<dbReference type="InterPro" id="IPR000540">
    <property type="entry name" value="Flag_MotA_CS"/>
</dbReference>
<dbReference type="EMBL" id="KM886860">
    <property type="protein sequence ID" value="AJA33775.1"/>
    <property type="molecule type" value="Genomic_DNA"/>
</dbReference>
<evidence type="ECO:0000256" key="6">
    <source>
        <dbReference type="ARBA" id="ARBA00022692"/>
    </source>
</evidence>
<evidence type="ECO:0000256" key="11">
    <source>
        <dbReference type="ARBA" id="ARBA00023136"/>
    </source>
</evidence>
<feature type="transmembrane region" description="Helical" evidence="13">
    <location>
        <begin position="178"/>
        <end position="200"/>
    </location>
</feature>
<dbReference type="PANTHER" id="PTHR30433:SF3">
    <property type="entry name" value="MOTILITY PROTEIN A"/>
    <property type="match status" value="1"/>
</dbReference>
<name>A0A0A7RF03_9LACO</name>
<dbReference type="GO" id="GO:0005886">
    <property type="term" value="C:plasma membrane"/>
    <property type="evidence" value="ECO:0007669"/>
    <property type="project" value="UniProtKB-SubCell"/>
</dbReference>
<feature type="compositionally biased region" description="Basic and acidic residues" evidence="12">
    <location>
        <begin position="238"/>
        <end position="251"/>
    </location>
</feature>
<keyword evidence="10" id="KW-0406">Ion transport</keyword>
<dbReference type="AlphaFoldDB" id="A0A0A7RF03"/>
<evidence type="ECO:0000256" key="12">
    <source>
        <dbReference type="SAM" id="MobiDB-lite"/>
    </source>
</evidence>
<reference evidence="16" key="1">
    <citation type="journal article" date="2014" name="Appl. Environ. Microbiol.">
        <title>Detection and genomic characterization of motility in Lactobacillus curvatus: confirmation of motility in a species outside the Lactobacillus salivarius clade.</title>
        <authorList>
            <person name="Cousin F.J."/>
            <person name="Lynch S.M."/>
            <person name="Harris H.M."/>
            <person name="McCann A."/>
            <person name="Lynch D.B."/>
            <person name="Neville B.A."/>
            <person name="Irisawa T."/>
            <person name="Okada S."/>
            <person name="Endo A."/>
            <person name="O'Toole P.W."/>
        </authorList>
    </citation>
    <scope>NUCLEOTIDE SEQUENCE</scope>
    <source>
        <strain evidence="16">DSM 21051</strain>
    </source>
</reference>
<dbReference type="GO" id="GO:0071978">
    <property type="term" value="P:bacterial-type flagellum-dependent swarming motility"/>
    <property type="evidence" value="ECO:0007669"/>
    <property type="project" value="InterPro"/>
</dbReference>
<dbReference type="NCBIfam" id="NF005997">
    <property type="entry name" value="PRK08124.1"/>
    <property type="match status" value="1"/>
</dbReference>
<keyword evidence="4" id="KW-1003">Cell membrane</keyword>
<feature type="domain" description="MotA/TolQ/ExbB proton channel" evidence="14">
    <location>
        <begin position="102"/>
        <end position="218"/>
    </location>
</feature>
<keyword evidence="7" id="KW-0283">Flagellar rotation</keyword>
<evidence type="ECO:0000256" key="1">
    <source>
        <dbReference type="ARBA" id="ARBA00004651"/>
    </source>
</evidence>
<comment type="subcellular location">
    <subcellularLocation>
        <location evidence="1">Cell membrane</location>
        <topology evidence="1">Multi-pass membrane protein</topology>
    </subcellularLocation>
</comment>
<evidence type="ECO:0000256" key="4">
    <source>
        <dbReference type="ARBA" id="ARBA00022475"/>
    </source>
</evidence>